<evidence type="ECO:0000256" key="4">
    <source>
        <dbReference type="ARBA" id="ARBA00023163"/>
    </source>
</evidence>
<dbReference type="GO" id="GO:0003677">
    <property type="term" value="F:DNA binding"/>
    <property type="evidence" value="ECO:0007669"/>
    <property type="project" value="UniProtKB-KW"/>
</dbReference>
<dbReference type="Gene3D" id="2.40.330.10">
    <property type="entry name" value="DNA-binding pseudobarrel domain"/>
    <property type="match status" value="1"/>
</dbReference>
<name>A0A9D4Y5H4_PEA</name>
<evidence type="ECO:0008006" key="8">
    <source>
        <dbReference type="Google" id="ProtNLM"/>
    </source>
</evidence>
<comment type="subcellular location">
    <subcellularLocation>
        <location evidence="1">Nucleus</location>
    </subcellularLocation>
</comment>
<evidence type="ECO:0000313" key="7">
    <source>
        <dbReference type="Proteomes" id="UP001058974"/>
    </source>
</evidence>
<keyword evidence="3" id="KW-0238">DNA-binding</keyword>
<dbReference type="Gramene" id="Psat02G0059500-T1">
    <property type="protein sequence ID" value="KAI5433376.1"/>
    <property type="gene ID" value="KIW84_020595"/>
</dbReference>
<keyword evidence="2" id="KW-0805">Transcription regulation</keyword>
<evidence type="ECO:0000256" key="3">
    <source>
        <dbReference type="ARBA" id="ARBA00023125"/>
    </source>
</evidence>
<protein>
    <recommendedName>
        <fullName evidence="8">TF-B3 domain-containing protein</fullName>
    </recommendedName>
</protein>
<dbReference type="EMBL" id="JAMSHJ010000002">
    <property type="protein sequence ID" value="KAI5433376.1"/>
    <property type="molecule type" value="Genomic_DNA"/>
</dbReference>
<dbReference type="Gramene" id="Psat0ss4104g0080.1">
    <property type="protein sequence ID" value="Psat0ss4104g0080.1.cds"/>
    <property type="gene ID" value="Psat0ss4104g0080"/>
</dbReference>
<accession>A0A9D4Y5H4</accession>
<dbReference type="Proteomes" id="UP001058974">
    <property type="component" value="Chromosome 2"/>
</dbReference>
<evidence type="ECO:0000256" key="2">
    <source>
        <dbReference type="ARBA" id="ARBA00023015"/>
    </source>
</evidence>
<dbReference type="InterPro" id="IPR015300">
    <property type="entry name" value="DNA-bd_pseudobarrel_sf"/>
</dbReference>
<evidence type="ECO:0000256" key="5">
    <source>
        <dbReference type="ARBA" id="ARBA00023242"/>
    </source>
</evidence>
<evidence type="ECO:0000313" key="6">
    <source>
        <dbReference type="EMBL" id="KAI5433376.1"/>
    </source>
</evidence>
<dbReference type="SUPFAM" id="SSF101936">
    <property type="entry name" value="DNA-binding pseudobarrel domain"/>
    <property type="match status" value="2"/>
</dbReference>
<evidence type="ECO:0000256" key="1">
    <source>
        <dbReference type="ARBA" id="ARBA00004123"/>
    </source>
</evidence>
<keyword evidence="5" id="KW-0539">Nucleus</keyword>
<dbReference type="OrthoDB" id="1424456at2759"/>
<keyword evidence="7" id="KW-1185">Reference proteome</keyword>
<dbReference type="GO" id="GO:0005634">
    <property type="term" value="C:nucleus"/>
    <property type="evidence" value="ECO:0007669"/>
    <property type="project" value="UniProtKB-SubCell"/>
</dbReference>
<comment type="caution">
    <text evidence="6">The sequence shown here is derived from an EMBL/GenBank/DDBJ whole genome shotgun (WGS) entry which is preliminary data.</text>
</comment>
<sequence length="278" mass="32595">MAYNCHDTALALLSMKEPMENSVSNDEELYSTIIMLKFRTYCISFDPYESIAQLPSLFTKDFGSKVTDYVTLNDSNHNEFEVLVQQKENKFYFTRGWYELYKFYNLRFGAWVTLVYLEPSRFVMRLKDRFGKDVAIPNYDPPRKYILHREDSQHHNNFGVARFREPLSYHHEKGYFQHAFVKWLNVSDVTSGYLEISFNGFGELVMTSDCTEFSLVDDSGHKWLCTVDLVFDSNKYFKIGGQWRNFCDCRSLREGTIIKIGAPKLGINSIVYITLKVF</sequence>
<reference evidence="6 7" key="1">
    <citation type="journal article" date="2022" name="Nat. Genet.">
        <title>Improved pea reference genome and pan-genome highlight genomic features and evolutionary characteristics.</title>
        <authorList>
            <person name="Yang T."/>
            <person name="Liu R."/>
            <person name="Luo Y."/>
            <person name="Hu S."/>
            <person name="Wang D."/>
            <person name="Wang C."/>
            <person name="Pandey M.K."/>
            <person name="Ge S."/>
            <person name="Xu Q."/>
            <person name="Li N."/>
            <person name="Li G."/>
            <person name="Huang Y."/>
            <person name="Saxena R.K."/>
            <person name="Ji Y."/>
            <person name="Li M."/>
            <person name="Yan X."/>
            <person name="He Y."/>
            <person name="Liu Y."/>
            <person name="Wang X."/>
            <person name="Xiang C."/>
            <person name="Varshney R.K."/>
            <person name="Ding H."/>
            <person name="Gao S."/>
            <person name="Zong X."/>
        </authorList>
    </citation>
    <scope>NUCLEOTIDE SEQUENCE [LARGE SCALE GENOMIC DNA]</scope>
    <source>
        <strain evidence="6 7">cv. Zhongwan 6</strain>
    </source>
</reference>
<gene>
    <name evidence="6" type="ORF">KIW84_020595</name>
</gene>
<proteinExistence type="predicted"/>
<dbReference type="AlphaFoldDB" id="A0A9D4Y5H4"/>
<organism evidence="6 7">
    <name type="scientific">Pisum sativum</name>
    <name type="common">Garden pea</name>
    <name type="synonym">Lathyrus oleraceus</name>
    <dbReference type="NCBI Taxonomy" id="3888"/>
    <lineage>
        <taxon>Eukaryota</taxon>
        <taxon>Viridiplantae</taxon>
        <taxon>Streptophyta</taxon>
        <taxon>Embryophyta</taxon>
        <taxon>Tracheophyta</taxon>
        <taxon>Spermatophyta</taxon>
        <taxon>Magnoliopsida</taxon>
        <taxon>eudicotyledons</taxon>
        <taxon>Gunneridae</taxon>
        <taxon>Pentapetalae</taxon>
        <taxon>rosids</taxon>
        <taxon>fabids</taxon>
        <taxon>Fabales</taxon>
        <taxon>Fabaceae</taxon>
        <taxon>Papilionoideae</taxon>
        <taxon>50 kb inversion clade</taxon>
        <taxon>NPAAA clade</taxon>
        <taxon>Hologalegina</taxon>
        <taxon>IRL clade</taxon>
        <taxon>Fabeae</taxon>
        <taxon>Lathyrus</taxon>
    </lineage>
</organism>
<keyword evidence="4" id="KW-0804">Transcription</keyword>